<organism evidence="1 2">
    <name type="scientific">Roseateles albus</name>
    <dbReference type="NCBI Taxonomy" id="2987525"/>
    <lineage>
        <taxon>Bacteria</taxon>
        <taxon>Pseudomonadati</taxon>
        <taxon>Pseudomonadota</taxon>
        <taxon>Betaproteobacteria</taxon>
        <taxon>Burkholderiales</taxon>
        <taxon>Sphaerotilaceae</taxon>
        <taxon>Roseateles</taxon>
    </lineage>
</organism>
<dbReference type="SUPFAM" id="SSF50475">
    <property type="entry name" value="FMN-binding split barrel"/>
    <property type="match status" value="1"/>
</dbReference>
<reference evidence="1 2" key="1">
    <citation type="submission" date="2022-10" db="EMBL/GenBank/DDBJ databases">
        <title>Paucibacter sp. hw1 Genome sequencing.</title>
        <authorList>
            <person name="Park S."/>
        </authorList>
    </citation>
    <scope>NUCLEOTIDE SEQUENCE [LARGE SCALE GENOMIC DNA]</scope>
    <source>
        <strain evidence="2">hw1</strain>
    </source>
</reference>
<keyword evidence="2" id="KW-1185">Reference proteome</keyword>
<dbReference type="EMBL" id="JAQQXT010000009">
    <property type="protein sequence ID" value="MDC8772950.1"/>
    <property type="molecule type" value="Genomic_DNA"/>
</dbReference>
<dbReference type="Proteomes" id="UP001221189">
    <property type="component" value="Unassembled WGS sequence"/>
</dbReference>
<dbReference type="InterPro" id="IPR012349">
    <property type="entry name" value="Split_barrel_FMN-bd"/>
</dbReference>
<dbReference type="PANTHER" id="PTHR35802">
    <property type="entry name" value="PROTEASE SYNTHASE AND SPORULATION PROTEIN PAI 2"/>
    <property type="match status" value="1"/>
</dbReference>
<evidence type="ECO:0000313" key="1">
    <source>
        <dbReference type="EMBL" id="MDC8772950.1"/>
    </source>
</evidence>
<comment type="caution">
    <text evidence="1">The sequence shown here is derived from an EMBL/GenBank/DDBJ whole genome shotgun (WGS) entry which is preliminary data.</text>
</comment>
<dbReference type="Gene3D" id="2.30.110.10">
    <property type="entry name" value="Electron Transport, Fmn-binding Protein, Chain A"/>
    <property type="match status" value="1"/>
</dbReference>
<dbReference type="InterPro" id="IPR007396">
    <property type="entry name" value="TR_PAI2-type"/>
</dbReference>
<dbReference type="PANTHER" id="PTHR35802:SF1">
    <property type="entry name" value="PROTEASE SYNTHASE AND SPORULATION PROTEIN PAI 2"/>
    <property type="match status" value="1"/>
</dbReference>
<accession>A0ABT5KJ37</accession>
<protein>
    <submittedName>
        <fullName evidence="1">FMN-binding negative transcriptional regulator</fullName>
    </submittedName>
</protein>
<evidence type="ECO:0000313" key="2">
    <source>
        <dbReference type="Proteomes" id="UP001221189"/>
    </source>
</evidence>
<name>A0ABT5KJ37_9BURK</name>
<dbReference type="Pfam" id="PF04299">
    <property type="entry name" value="FMN_bind_2"/>
    <property type="match status" value="1"/>
</dbReference>
<proteinExistence type="predicted"/>
<gene>
    <name evidence="1" type="ORF">PRZ03_15295</name>
</gene>
<dbReference type="RefSeq" id="WP_273601118.1">
    <property type="nucleotide sequence ID" value="NZ_JAQQXT010000009.1"/>
</dbReference>
<dbReference type="PIRSF" id="PIRSF010372">
    <property type="entry name" value="PaiB"/>
    <property type="match status" value="1"/>
</dbReference>
<sequence length="211" mass="23304">MYIPPYHAETDVSTVLSLIETQPLGAWVTVGADGLIANHIPFILDRGRGELGTLRAHVSRANPVWQQLSREVDSLVMFQGPHAYITPSWYPTRLTEGKVVPTWNYVVAHAHGQAHAIEDPHWIAQLLFDLTEHSEAQQAMPWKLADAPQDFIQCLARAVVGIEIPISKLQGKWKLSQDEAMADRLGTVEGLAALGDANSVALAHLVRQQIK</sequence>